<dbReference type="EMBL" id="JAGINT010000002">
    <property type="protein sequence ID" value="MBP2356064.1"/>
    <property type="molecule type" value="Genomic_DNA"/>
</dbReference>
<dbReference type="InterPro" id="IPR036866">
    <property type="entry name" value="RibonucZ/Hydroxyglut_hydro"/>
</dbReference>
<organism evidence="1 2">
    <name type="scientific">Kribbella aluminosa</name>
    <dbReference type="NCBI Taxonomy" id="416017"/>
    <lineage>
        <taxon>Bacteria</taxon>
        <taxon>Bacillati</taxon>
        <taxon>Actinomycetota</taxon>
        <taxon>Actinomycetes</taxon>
        <taxon>Propionibacteriales</taxon>
        <taxon>Kribbellaceae</taxon>
        <taxon>Kribbella</taxon>
    </lineage>
</organism>
<name>A0ABS4UX15_9ACTN</name>
<sequence length="122" mass="13425">MLLQGGPEPYLASLRRMQETLPDLGTIVPGHGPIGDGHQAIDWLIGYLERLRDDVSSLHASGHSMLDTVRRCPSPFADGLEPDLLAALDQYEGNTDDISRAYLALCRDLHRLNVLATYLSLT</sequence>
<protein>
    <submittedName>
        <fullName evidence="1">Uncharacterized protein</fullName>
    </submittedName>
</protein>
<dbReference type="Proteomes" id="UP000755585">
    <property type="component" value="Unassembled WGS sequence"/>
</dbReference>
<keyword evidence="2" id="KW-1185">Reference proteome</keyword>
<dbReference type="SUPFAM" id="SSF56281">
    <property type="entry name" value="Metallo-hydrolase/oxidoreductase"/>
    <property type="match status" value="1"/>
</dbReference>
<dbReference type="RefSeq" id="WP_209698641.1">
    <property type="nucleotide sequence ID" value="NZ_BAAAVU010000023.1"/>
</dbReference>
<gene>
    <name evidence="1" type="ORF">JOF29_007174</name>
</gene>
<comment type="caution">
    <text evidence="1">The sequence shown here is derived from an EMBL/GenBank/DDBJ whole genome shotgun (WGS) entry which is preliminary data.</text>
</comment>
<accession>A0ABS4UX15</accession>
<evidence type="ECO:0000313" key="2">
    <source>
        <dbReference type="Proteomes" id="UP000755585"/>
    </source>
</evidence>
<evidence type="ECO:0000313" key="1">
    <source>
        <dbReference type="EMBL" id="MBP2356064.1"/>
    </source>
</evidence>
<reference evidence="1 2" key="1">
    <citation type="submission" date="2021-03" db="EMBL/GenBank/DDBJ databases">
        <title>Sequencing the genomes of 1000 actinobacteria strains.</title>
        <authorList>
            <person name="Klenk H.-P."/>
        </authorList>
    </citation>
    <scope>NUCLEOTIDE SEQUENCE [LARGE SCALE GENOMIC DNA]</scope>
    <source>
        <strain evidence="1 2">DSM 18824</strain>
    </source>
</reference>
<proteinExistence type="predicted"/>
<dbReference type="Gene3D" id="3.60.15.10">
    <property type="entry name" value="Ribonuclease Z/Hydroxyacylglutathione hydrolase-like"/>
    <property type="match status" value="1"/>
</dbReference>